<evidence type="ECO:0000256" key="2">
    <source>
        <dbReference type="SAM" id="Phobius"/>
    </source>
</evidence>
<name>A0ABD5WBI5_9EURY</name>
<keyword evidence="2" id="KW-1133">Transmembrane helix</keyword>
<evidence type="ECO:0000313" key="5">
    <source>
        <dbReference type="Proteomes" id="UP001596461"/>
    </source>
</evidence>
<feature type="compositionally biased region" description="Acidic residues" evidence="1">
    <location>
        <begin position="1"/>
        <end position="12"/>
    </location>
</feature>
<evidence type="ECO:0000313" key="4">
    <source>
        <dbReference type="EMBL" id="MFC7069289.1"/>
    </source>
</evidence>
<dbReference type="Pfam" id="PF24008">
    <property type="entry name" value="DUF7322"/>
    <property type="match status" value="1"/>
</dbReference>
<evidence type="ECO:0000259" key="3">
    <source>
        <dbReference type="Pfam" id="PF24008"/>
    </source>
</evidence>
<accession>A0ABD5WBI5</accession>
<dbReference type="Proteomes" id="UP001596461">
    <property type="component" value="Unassembled WGS sequence"/>
</dbReference>
<comment type="caution">
    <text evidence="4">The sequence shown here is derived from an EMBL/GenBank/DDBJ whole genome shotgun (WGS) entry which is preliminary data.</text>
</comment>
<feature type="compositionally biased region" description="Acidic residues" evidence="1">
    <location>
        <begin position="113"/>
        <end position="123"/>
    </location>
</feature>
<protein>
    <recommendedName>
        <fullName evidence="3">DUF7322 domain-containing protein</fullName>
    </recommendedName>
</protein>
<sequence length="131" mass="13976">MLDEDDDREDGDLFGLERQASEAETRGPRVQVPSVGNPADSLPDSDSVDPAIQRSFWAAVLYANVALMGVSLGLMLIGFRGDLRWGGAALVVGLLAGVRVYQTYRAFKRRDDDGDDDGTDPEESTGAAGGD</sequence>
<keyword evidence="2" id="KW-0812">Transmembrane</keyword>
<dbReference type="RefSeq" id="WP_284032065.1">
    <property type="nucleotide sequence ID" value="NZ_CP126154.1"/>
</dbReference>
<dbReference type="GeneID" id="81123889"/>
<feature type="transmembrane region" description="Helical" evidence="2">
    <location>
        <begin position="83"/>
        <end position="101"/>
    </location>
</feature>
<feature type="domain" description="DUF7322" evidence="3">
    <location>
        <begin position="47"/>
        <end position="106"/>
    </location>
</feature>
<reference evidence="4 5" key="1">
    <citation type="journal article" date="2019" name="Int. J. Syst. Evol. Microbiol.">
        <title>The Global Catalogue of Microorganisms (GCM) 10K type strain sequencing project: providing services to taxonomists for standard genome sequencing and annotation.</title>
        <authorList>
            <consortium name="The Broad Institute Genomics Platform"/>
            <consortium name="The Broad Institute Genome Sequencing Center for Infectious Disease"/>
            <person name="Wu L."/>
            <person name="Ma J."/>
        </authorList>
    </citation>
    <scope>NUCLEOTIDE SEQUENCE [LARGE SCALE GENOMIC DNA]</scope>
    <source>
        <strain evidence="4 5">DT31</strain>
    </source>
</reference>
<feature type="transmembrane region" description="Helical" evidence="2">
    <location>
        <begin position="56"/>
        <end position="77"/>
    </location>
</feature>
<dbReference type="AlphaFoldDB" id="A0ABD5WBI5"/>
<dbReference type="InterPro" id="IPR055746">
    <property type="entry name" value="DUF7322"/>
</dbReference>
<organism evidence="4 5">
    <name type="scientific">Halobaculum lipolyticum</name>
    <dbReference type="NCBI Taxonomy" id="3032001"/>
    <lineage>
        <taxon>Archaea</taxon>
        <taxon>Methanobacteriati</taxon>
        <taxon>Methanobacteriota</taxon>
        <taxon>Stenosarchaea group</taxon>
        <taxon>Halobacteria</taxon>
        <taxon>Halobacteriales</taxon>
        <taxon>Haloferacaceae</taxon>
        <taxon>Halobaculum</taxon>
    </lineage>
</organism>
<gene>
    <name evidence="4" type="ORF">ACFQL9_06510</name>
</gene>
<proteinExistence type="predicted"/>
<feature type="region of interest" description="Disordered" evidence="1">
    <location>
        <begin position="109"/>
        <end position="131"/>
    </location>
</feature>
<evidence type="ECO:0000256" key="1">
    <source>
        <dbReference type="SAM" id="MobiDB-lite"/>
    </source>
</evidence>
<keyword evidence="2" id="KW-0472">Membrane</keyword>
<feature type="region of interest" description="Disordered" evidence="1">
    <location>
        <begin position="1"/>
        <end position="47"/>
    </location>
</feature>
<keyword evidence="5" id="KW-1185">Reference proteome</keyword>
<dbReference type="EMBL" id="JBHTAH010000004">
    <property type="protein sequence ID" value="MFC7069289.1"/>
    <property type="molecule type" value="Genomic_DNA"/>
</dbReference>